<keyword evidence="2" id="KW-0547">Nucleotide-binding</keyword>
<protein>
    <submittedName>
        <fullName evidence="7">Lrr receptor-like serine/threonine-protein kinase</fullName>
    </submittedName>
</protein>
<evidence type="ECO:0000256" key="1">
    <source>
        <dbReference type="ARBA" id="ARBA00022679"/>
    </source>
</evidence>
<evidence type="ECO:0000313" key="8">
    <source>
        <dbReference type="Proteomes" id="UP000237347"/>
    </source>
</evidence>
<dbReference type="GO" id="GO:0005524">
    <property type="term" value="F:ATP binding"/>
    <property type="evidence" value="ECO:0007669"/>
    <property type="project" value="UniProtKB-KW"/>
</dbReference>
<reference evidence="7 8" key="1">
    <citation type="journal article" date="2018" name="Sci. Data">
        <title>The draft genome sequence of cork oak.</title>
        <authorList>
            <person name="Ramos A.M."/>
            <person name="Usie A."/>
            <person name="Barbosa P."/>
            <person name="Barros P.M."/>
            <person name="Capote T."/>
            <person name="Chaves I."/>
            <person name="Simoes F."/>
            <person name="Abreu I."/>
            <person name="Carrasquinho I."/>
            <person name="Faro C."/>
            <person name="Guimaraes J.B."/>
            <person name="Mendonca D."/>
            <person name="Nobrega F."/>
            <person name="Rodrigues L."/>
            <person name="Saibo N.J.M."/>
            <person name="Varela M.C."/>
            <person name="Egas C."/>
            <person name="Matos J."/>
            <person name="Miguel C.M."/>
            <person name="Oliveira M.M."/>
            <person name="Ricardo C.P."/>
            <person name="Goncalves S."/>
        </authorList>
    </citation>
    <scope>NUCLEOTIDE SEQUENCE [LARGE SCALE GENOMIC DNA]</scope>
    <source>
        <strain evidence="8">cv. HL8</strain>
    </source>
</reference>
<name>A0AAW0JYE0_QUESU</name>
<dbReference type="PANTHER" id="PTHR47973">
    <property type="entry name" value="CYSTEINE-RICH RECEPTOR-LIKE PROTEIN KINASE 3"/>
    <property type="match status" value="1"/>
</dbReference>
<feature type="transmembrane region" description="Helical" evidence="5">
    <location>
        <begin position="20"/>
        <end position="41"/>
    </location>
</feature>
<proteinExistence type="predicted"/>
<dbReference type="InterPro" id="IPR011009">
    <property type="entry name" value="Kinase-like_dom_sf"/>
</dbReference>
<evidence type="ECO:0000256" key="3">
    <source>
        <dbReference type="ARBA" id="ARBA00022777"/>
    </source>
</evidence>
<dbReference type="Pfam" id="PF07714">
    <property type="entry name" value="PK_Tyr_Ser-Thr"/>
    <property type="match status" value="1"/>
</dbReference>
<gene>
    <name evidence="7" type="ORF">CFP56_027088</name>
</gene>
<dbReference type="GO" id="GO:0004672">
    <property type="term" value="F:protein kinase activity"/>
    <property type="evidence" value="ECO:0007669"/>
    <property type="project" value="InterPro"/>
</dbReference>
<evidence type="ECO:0000256" key="2">
    <source>
        <dbReference type="ARBA" id="ARBA00022741"/>
    </source>
</evidence>
<keyword evidence="5" id="KW-0472">Membrane</keyword>
<evidence type="ECO:0000313" key="7">
    <source>
        <dbReference type="EMBL" id="KAK7831720.1"/>
    </source>
</evidence>
<dbReference type="Gene3D" id="3.30.200.20">
    <property type="entry name" value="Phosphorylase Kinase, domain 1"/>
    <property type="match status" value="1"/>
</dbReference>
<accession>A0AAW0JYE0</accession>
<evidence type="ECO:0000256" key="4">
    <source>
        <dbReference type="ARBA" id="ARBA00022840"/>
    </source>
</evidence>
<evidence type="ECO:0000259" key="6">
    <source>
        <dbReference type="Pfam" id="PF07714"/>
    </source>
</evidence>
<feature type="non-terminal residue" evidence="7">
    <location>
        <position position="1"/>
    </location>
</feature>
<keyword evidence="5" id="KW-0812">Transmembrane</keyword>
<keyword evidence="1" id="KW-0808">Transferase</keyword>
<dbReference type="SUPFAM" id="SSF56112">
    <property type="entry name" value="Protein kinase-like (PK-like)"/>
    <property type="match status" value="1"/>
</dbReference>
<keyword evidence="3" id="KW-0418">Kinase</keyword>
<comment type="caution">
    <text evidence="7">The sequence shown here is derived from an EMBL/GenBank/DDBJ whole genome shotgun (WGS) entry which is preliminary data.</text>
</comment>
<organism evidence="7 8">
    <name type="scientific">Quercus suber</name>
    <name type="common">Cork oak</name>
    <dbReference type="NCBI Taxonomy" id="58331"/>
    <lineage>
        <taxon>Eukaryota</taxon>
        <taxon>Viridiplantae</taxon>
        <taxon>Streptophyta</taxon>
        <taxon>Embryophyta</taxon>
        <taxon>Tracheophyta</taxon>
        <taxon>Spermatophyta</taxon>
        <taxon>Magnoliopsida</taxon>
        <taxon>eudicotyledons</taxon>
        <taxon>Gunneridae</taxon>
        <taxon>Pentapetalae</taxon>
        <taxon>rosids</taxon>
        <taxon>fabids</taxon>
        <taxon>Fagales</taxon>
        <taxon>Fagaceae</taxon>
        <taxon>Quercus</taxon>
    </lineage>
</organism>
<dbReference type="EMBL" id="PKMF04000437">
    <property type="protein sequence ID" value="KAK7831720.1"/>
    <property type="molecule type" value="Genomic_DNA"/>
</dbReference>
<feature type="domain" description="Serine-threonine/tyrosine-protein kinase catalytic" evidence="6">
    <location>
        <begin position="51"/>
        <end position="111"/>
    </location>
</feature>
<keyword evidence="5" id="KW-1133">Transmembrane helix</keyword>
<keyword evidence="8" id="KW-1185">Reference proteome</keyword>
<dbReference type="InterPro" id="IPR001245">
    <property type="entry name" value="Ser-Thr/Tyr_kinase_cat_dom"/>
</dbReference>
<keyword evidence="4" id="KW-0067">ATP-binding</keyword>
<evidence type="ECO:0000256" key="5">
    <source>
        <dbReference type="SAM" id="Phobius"/>
    </source>
</evidence>
<dbReference type="InterPro" id="IPR052059">
    <property type="entry name" value="CR_Ser/Thr_kinase"/>
</dbReference>
<dbReference type="Proteomes" id="UP000237347">
    <property type="component" value="Unassembled WGS sequence"/>
</dbReference>
<sequence length="185" mass="20329">FVSNVPGIPPSNRGKKSRLGLIVGIAVPVGVVSVILIFAVICMKQKSHQYYGEADGRIVAVKQLSVASHQGRGQFITEISTTSAVQHRNLVILYGCCIEGDRHLLILRLVDPTLLEFDENEATRVMAVSLLCTQASPNMRPPMSRVMAMLAGNIEVRIVTLKPSYLTNWNFKVITSSFLSEEDSM</sequence>
<dbReference type="AlphaFoldDB" id="A0AAW0JYE0"/>